<evidence type="ECO:0000313" key="4">
    <source>
        <dbReference type="EMBL" id="KXW57998.1"/>
    </source>
</evidence>
<dbReference type="SUPFAM" id="SSF52540">
    <property type="entry name" value="P-loop containing nucleoside triphosphate hydrolases"/>
    <property type="match status" value="1"/>
</dbReference>
<dbReference type="InterPro" id="IPR002586">
    <property type="entry name" value="CobQ/CobB/MinD/ParA_Nub-bd_dom"/>
</dbReference>
<protein>
    <submittedName>
        <fullName evidence="4">Cell division inhibitor MinD</fullName>
    </submittedName>
    <submittedName>
        <fullName evidence="5">P-loop NTPase</fullName>
    </submittedName>
</protein>
<accession>A0A149VXU4</accession>
<accession>A0A8F3DYM9</accession>
<keyword evidence="2" id="KW-0067">ATP-binding</keyword>
<dbReference type="Pfam" id="PF01656">
    <property type="entry name" value="CbiA"/>
    <property type="match status" value="1"/>
</dbReference>
<dbReference type="AlphaFoldDB" id="A0A8F3DYM9"/>
<dbReference type="RefSeq" id="WP_082783217.1">
    <property type="nucleotide sequence ID" value="NZ_CP053675.1"/>
</dbReference>
<reference evidence="4 6" key="1">
    <citation type="submission" date="2016-01" db="EMBL/GenBank/DDBJ databases">
        <title>Genome sequence of the acidophilic iron oxidising Ferrovum strain Z-31.</title>
        <authorList>
            <person name="Poehlein A."/>
            <person name="Ullrich S.R."/>
            <person name="Schloemann M."/>
            <person name="Muehling M."/>
            <person name="Daniel R."/>
        </authorList>
    </citation>
    <scope>NUCLEOTIDE SEQUENCE [LARGE SCALE GENOMIC DNA]</scope>
    <source>
        <strain evidence="4 6">Z-31</strain>
    </source>
</reference>
<dbReference type="Proteomes" id="UP000075653">
    <property type="component" value="Unassembled WGS sequence"/>
</dbReference>
<dbReference type="EMBL" id="LRRD01000028">
    <property type="protein sequence ID" value="KXW57998.1"/>
    <property type="molecule type" value="Genomic_DNA"/>
</dbReference>
<keyword evidence="6" id="KW-1185">Reference proteome</keyword>
<keyword evidence="4" id="KW-0131">Cell cycle</keyword>
<dbReference type="InterPro" id="IPR050625">
    <property type="entry name" value="ParA/MinD_ATPase"/>
</dbReference>
<proteinExistence type="predicted"/>
<organism evidence="4 6">
    <name type="scientific">Ferrovum myxofaciens</name>
    <dbReference type="NCBI Taxonomy" id="416213"/>
    <lineage>
        <taxon>Bacteria</taxon>
        <taxon>Pseudomonadati</taxon>
        <taxon>Pseudomonadota</taxon>
        <taxon>Betaproteobacteria</taxon>
        <taxon>Ferrovales</taxon>
        <taxon>Ferrovaceae</taxon>
        <taxon>Ferrovum</taxon>
    </lineage>
</organism>
<dbReference type="GO" id="GO:0051782">
    <property type="term" value="P:negative regulation of cell division"/>
    <property type="evidence" value="ECO:0007669"/>
    <property type="project" value="TreeGrafter"/>
</dbReference>
<dbReference type="GO" id="GO:0051301">
    <property type="term" value="P:cell division"/>
    <property type="evidence" value="ECO:0007669"/>
    <property type="project" value="UniProtKB-KW"/>
</dbReference>
<dbReference type="Gene3D" id="3.40.50.300">
    <property type="entry name" value="P-loop containing nucleotide triphosphate hydrolases"/>
    <property type="match status" value="1"/>
</dbReference>
<dbReference type="InterPro" id="IPR027417">
    <property type="entry name" value="P-loop_NTPase"/>
</dbReference>
<evidence type="ECO:0000313" key="6">
    <source>
        <dbReference type="Proteomes" id="UP000075653"/>
    </source>
</evidence>
<evidence type="ECO:0000313" key="5">
    <source>
        <dbReference type="EMBL" id="QWY77910.1"/>
    </source>
</evidence>
<reference evidence="5" key="2">
    <citation type="submission" date="2021-02" db="EMBL/GenBank/DDBJ databases">
        <title>Comparative genomics of Ferrovum myxofaciens strains, predominant extremophile bacteria forming large biofilm stalactites in acid mine ecosystems.</title>
        <authorList>
            <person name="Burkartova K."/>
            <person name="Ridl J."/>
            <person name="Pajer P."/>
            <person name="Falteisek L."/>
        </authorList>
    </citation>
    <scope>NUCLEOTIDE SEQUENCE</scope>
    <source>
        <strain evidence="5">MI1III</strain>
    </source>
</reference>
<feature type="domain" description="CobQ/CobB/MinD/ParA nucleotide binding" evidence="3">
    <location>
        <begin position="142"/>
        <end position="285"/>
    </location>
</feature>
<dbReference type="GO" id="GO:0016887">
    <property type="term" value="F:ATP hydrolysis activity"/>
    <property type="evidence" value="ECO:0007669"/>
    <property type="project" value="TreeGrafter"/>
</dbReference>
<dbReference type="NCBIfam" id="NF047398">
    <property type="entry name" value="AAA_KGGVGR"/>
    <property type="match status" value="1"/>
</dbReference>
<sequence length="462" mass="51758">MSKKLFEQFPEPILTFDLILPEVQKWLKTDSGLNDLLSNDDDWLLVNRDLNGRVRLILPERIKESEQRVLWDSLASNLMQRLGKHAYPQNTEILFETNREQALQGATSYLMEAFTNIWVVDRLATAANWARIAPETEGVPRIVFFSIKGGVGRSTALAATAWSLAQEGKRVLVLDLDLESPGLSSALLPQERQPVYGITDWLIEDLVDNADIIFESMVATSNLSHDGEIHVVPAHGADHGEYIAKLGRVWMPKLQADGTRESWSSRLNRLLQNLEERIKPDVTLIDSRSGIDEISSACITELGANLILLFALEGKQTWNGYRMLFEQWLRAGVAEQIRERLQVVGAIVPELDRVGYLTGLREHSYEVFIDTLYDEIEPSMIGKVGRSIDGTWKVGDINEGWNFDEADETAPHHPWAVNWQRSFAGLLSLQGRLAAIDAQEVKSIFGALVDGVSNAVDGKETS</sequence>
<evidence type="ECO:0000256" key="1">
    <source>
        <dbReference type="ARBA" id="ARBA00022741"/>
    </source>
</evidence>
<dbReference type="PANTHER" id="PTHR43384:SF6">
    <property type="entry name" value="SEPTUM SITE-DETERMINING PROTEIN MIND HOMOLOG, CHLOROPLASTIC"/>
    <property type="match status" value="1"/>
</dbReference>
<keyword evidence="1" id="KW-0547">Nucleotide-binding</keyword>
<dbReference type="GO" id="GO:0005524">
    <property type="term" value="F:ATP binding"/>
    <property type="evidence" value="ECO:0007669"/>
    <property type="project" value="UniProtKB-KW"/>
</dbReference>
<dbReference type="EMBL" id="CP071137">
    <property type="protein sequence ID" value="QWY77910.1"/>
    <property type="molecule type" value="Genomic_DNA"/>
</dbReference>
<keyword evidence="4" id="KW-0132">Cell division</keyword>
<dbReference type="GO" id="GO:0005829">
    <property type="term" value="C:cytosol"/>
    <property type="evidence" value="ECO:0007669"/>
    <property type="project" value="TreeGrafter"/>
</dbReference>
<gene>
    <name evidence="4" type="ORF">FEMY_14480</name>
    <name evidence="5" type="ORF">JZL65_02135</name>
</gene>
<name>A0A8F3DYM9_9PROT</name>
<evidence type="ECO:0000256" key="2">
    <source>
        <dbReference type="ARBA" id="ARBA00022840"/>
    </source>
</evidence>
<dbReference type="PANTHER" id="PTHR43384">
    <property type="entry name" value="SEPTUM SITE-DETERMINING PROTEIN MIND HOMOLOG, CHLOROPLASTIC-RELATED"/>
    <property type="match status" value="1"/>
</dbReference>
<dbReference type="PATRIC" id="fig|1789004.3.peg.1473"/>
<dbReference type="GO" id="GO:0009898">
    <property type="term" value="C:cytoplasmic side of plasma membrane"/>
    <property type="evidence" value="ECO:0007669"/>
    <property type="project" value="TreeGrafter"/>
</dbReference>
<evidence type="ECO:0000259" key="3">
    <source>
        <dbReference type="Pfam" id="PF01656"/>
    </source>
</evidence>
<dbReference type="Proteomes" id="UP000683551">
    <property type="component" value="Chromosome"/>
</dbReference>